<name>A0A9Y1BN73_9ARCH</name>
<keyword evidence="2" id="KW-1003">Cell membrane</keyword>
<evidence type="ECO:0000256" key="4">
    <source>
        <dbReference type="ARBA" id="ARBA00022989"/>
    </source>
</evidence>
<keyword evidence="4 6" id="KW-1133">Transmembrane helix</keyword>
<organism evidence="8">
    <name type="scientific">Candidatus Heimdallarchaeum aukensis</name>
    <dbReference type="NCBI Taxonomy" id="2876573"/>
    <lineage>
        <taxon>Archaea</taxon>
        <taxon>Promethearchaeati</taxon>
        <taxon>Candidatus Heimdallarchaeota</taxon>
        <taxon>Candidatus Heimdallarchaeia (ex Rinke et al. 2021) (nom. nud.)</taxon>
        <taxon>Candidatus Heimdallarchaeales</taxon>
        <taxon>Candidatus Heimdallarchaeaceae</taxon>
        <taxon>Candidatus Heimdallarchaeum</taxon>
    </lineage>
</organism>
<dbReference type="GO" id="GO:0005886">
    <property type="term" value="C:plasma membrane"/>
    <property type="evidence" value="ECO:0007669"/>
    <property type="project" value="UniProtKB-SubCell"/>
</dbReference>
<gene>
    <name evidence="8" type="ORF">K9W45_05020</name>
</gene>
<evidence type="ECO:0000256" key="6">
    <source>
        <dbReference type="SAM" id="Phobius"/>
    </source>
</evidence>
<dbReference type="AlphaFoldDB" id="A0A9Y1BN73"/>
<dbReference type="Proteomes" id="UP001201020">
    <property type="component" value="Chromosome"/>
</dbReference>
<dbReference type="InterPro" id="IPR027379">
    <property type="entry name" value="CLS_N"/>
</dbReference>
<protein>
    <submittedName>
        <fullName evidence="8">PLD nuclease N-terminal domain-containing protein</fullName>
    </submittedName>
</protein>
<evidence type="ECO:0000256" key="2">
    <source>
        <dbReference type="ARBA" id="ARBA00022475"/>
    </source>
</evidence>
<evidence type="ECO:0000259" key="7">
    <source>
        <dbReference type="Pfam" id="PF13396"/>
    </source>
</evidence>
<evidence type="ECO:0000256" key="1">
    <source>
        <dbReference type="ARBA" id="ARBA00004651"/>
    </source>
</evidence>
<feature type="transmembrane region" description="Helical" evidence="6">
    <location>
        <begin position="42"/>
        <end position="63"/>
    </location>
</feature>
<keyword evidence="3 6" id="KW-0812">Transmembrane</keyword>
<dbReference type="Pfam" id="PF13396">
    <property type="entry name" value="PLDc_N"/>
    <property type="match status" value="1"/>
</dbReference>
<comment type="subcellular location">
    <subcellularLocation>
        <location evidence="1">Cell membrane</location>
        <topology evidence="1">Multi-pass membrane protein</topology>
    </subcellularLocation>
</comment>
<proteinExistence type="predicted"/>
<evidence type="ECO:0000256" key="3">
    <source>
        <dbReference type="ARBA" id="ARBA00022692"/>
    </source>
</evidence>
<evidence type="ECO:0000313" key="8">
    <source>
        <dbReference type="EMBL" id="UJG41825.1"/>
    </source>
</evidence>
<accession>A0A9Y1BN73</accession>
<reference evidence="8" key="1">
    <citation type="journal article" date="2022" name="Nat. Microbiol.">
        <title>Unique mobile elements and scalable gene flow at the prokaryote-eukaryote boundary revealed by circularized Asgard archaea genomes.</title>
        <authorList>
            <person name="Wu F."/>
            <person name="Speth D.R."/>
            <person name="Philosof A."/>
            <person name="Cremiere A."/>
            <person name="Narayanan A."/>
            <person name="Barco R.A."/>
            <person name="Connon S.A."/>
            <person name="Amend J.P."/>
            <person name="Antoshechkin I.A."/>
            <person name="Orphan V.J."/>
        </authorList>
    </citation>
    <scope>NUCLEOTIDE SEQUENCE</scope>
    <source>
        <strain evidence="8">PM71</strain>
    </source>
</reference>
<evidence type="ECO:0000256" key="5">
    <source>
        <dbReference type="ARBA" id="ARBA00023136"/>
    </source>
</evidence>
<sequence>MMNVSLLMIPLIIVLVLLQLGLQIFATIDLVKSQPYRDQTEFIVWILVIWLISTIGAILYFIVGRVKHETVTDARTQSDWS</sequence>
<feature type="domain" description="Cardiolipin synthase N-terminal" evidence="7">
    <location>
        <begin position="22"/>
        <end position="65"/>
    </location>
</feature>
<keyword evidence="5 6" id="KW-0472">Membrane</keyword>
<dbReference type="EMBL" id="CP084166">
    <property type="protein sequence ID" value="UJG41825.1"/>
    <property type="molecule type" value="Genomic_DNA"/>
</dbReference>